<evidence type="ECO:0000259" key="6">
    <source>
        <dbReference type="Pfam" id="PF25973"/>
    </source>
</evidence>
<dbReference type="InterPro" id="IPR030190">
    <property type="entry name" value="MacA_alpha-hairpin_sf"/>
</dbReference>
<comment type="caution">
    <text evidence="8">The sequence shown here is derived from an EMBL/GenBank/DDBJ whole genome shotgun (WGS) entry which is preliminary data.</text>
</comment>
<name>A0ABT3G5T6_9BACT</name>
<dbReference type="SUPFAM" id="SSF111369">
    <property type="entry name" value="HlyD-like secretion proteins"/>
    <property type="match status" value="1"/>
</dbReference>
<feature type="domain" description="YknX-like C-terminal permuted SH3-like" evidence="7">
    <location>
        <begin position="339"/>
        <end position="405"/>
    </location>
</feature>
<proteinExistence type="inferred from homology"/>
<dbReference type="NCBIfam" id="TIGR01730">
    <property type="entry name" value="RND_mfp"/>
    <property type="match status" value="1"/>
</dbReference>
<dbReference type="Proteomes" id="UP001165653">
    <property type="component" value="Unassembled WGS sequence"/>
</dbReference>
<keyword evidence="2 3" id="KW-0175">Coiled coil</keyword>
<organism evidence="8 9">
    <name type="scientific">Luteolibacter rhizosphaerae</name>
    <dbReference type="NCBI Taxonomy" id="2989719"/>
    <lineage>
        <taxon>Bacteria</taxon>
        <taxon>Pseudomonadati</taxon>
        <taxon>Verrucomicrobiota</taxon>
        <taxon>Verrucomicrobiia</taxon>
        <taxon>Verrucomicrobiales</taxon>
        <taxon>Verrucomicrobiaceae</taxon>
        <taxon>Luteolibacter</taxon>
    </lineage>
</organism>
<protein>
    <submittedName>
        <fullName evidence="8">Efflux RND transporter periplasmic adaptor subunit</fullName>
    </submittedName>
</protein>
<keyword evidence="4" id="KW-0812">Transmembrane</keyword>
<dbReference type="InterPro" id="IPR006143">
    <property type="entry name" value="RND_pump_MFP"/>
</dbReference>
<feature type="transmembrane region" description="Helical" evidence="4">
    <location>
        <begin position="27"/>
        <end position="45"/>
    </location>
</feature>
<evidence type="ECO:0000313" key="8">
    <source>
        <dbReference type="EMBL" id="MCW1915183.1"/>
    </source>
</evidence>
<dbReference type="InterPro" id="IPR058647">
    <property type="entry name" value="BSH_CzcB-like"/>
</dbReference>
<keyword evidence="4" id="KW-1133">Transmembrane helix</keyword>
<reference evidence="8" key="1">
    <citation type="submission" date="2022-10" db="EMBL/GenBank/DDBJ databases">
        <title>Luteolibacter sp. GHJ8, whole genome shotgun sequencing project.</title>
        <authorList>
            <person name="Zhao G."/>
            <person name="Shen L."/>
        </authorList>
    </citation>
    <scope>NUCLEOTIDE SEQUENCE</scope>
    <source>
        <strain evidence="8">GHJ8</strain>
    </source>
</reference>
<accession>A0ABT3G5T6</accession>
<gene>
    <name evidence="8" type="ORF">OJ996_16470</name>
</gene>
<dbReference type="Gene3D" id="2.40.420.20">
    <property type="match status" value="1"/>
</dbReference>
<evidence type="ECO:0000256" key="1">
    <source>
        <dbReference type="ARBA" id="ARBA00009477"/>
    </source>
</evidence>
<feature type="coiled-coil region" evidence="3">
    <location>
        <begin position="155"/>
        <end position="203"/>
    </location>
</feature>
<feature type="domain" description="CusB-like beta-barrel" evidence="5">
    <location>
        <begin position="253"/>
        <end position="326"/>
    </location>
</feature>
<evidence type="ECO:0000259" key="5">
    <source>
        <dbReference type="Pfam" id="PF25954"/>
    </source>
</evidence>
<dbReference type="Pfam" id="PF25973">
    <property type="entry name" value="BSH_CzcB"/>
    <property type="match status" value="1"/>
</dbReference>
<evidence type="ECO:0000256" key="2">
    <source>
        <dbReference type="ARBA" id="ARBA00023054"/>
    </source>
</evidence>
<dbReference type="Gene3D" id="6.10.140.1990">
    <property type="match status" value="1"/>
</dbReference>
<evidence type="ECO:0000256" key="4">
    <source>
        <dbReference type="SAM" id="Phobius"/>
    </source>
</evidence>
<evidence type="ECO:0000256" key="3">
    <source>
        <dbReference type="SAM" id="Coils"/>
    </source>
</evidence>
<dbReference type="Gene3D" id="2.40.50.100">
    <property type="match status" value="1"/>
</dbReference>
<dbReference type="RefSeq" id="WP_264514722.1">
    <property type="nucleotide sequence ID" value="NZ_JAPDDR010000008.1"/>
</dbReference>
<dbReference type="InterPro" id="IPR058637">
    <property type="entry name" value="YknX-like_C"/>
</dbReference>
<evidence type="ECO:0000313" key="9">
    <source>
        <dbReference type="Proteomes" id="UP001165653"/>
    </source>
</evidence>
<dbReference type="PANTHER" id="PTHR30469:SF38">
    <property type="entry name" value="HLYD FAMILY SECRETION PROTEIN"/>
    <property type="match status" value="1"/>
</dbReference>
<dbReference type="Pfam" id="PF25954">
    <property type="entry name" value="Beta-barrel_RND_2"/>
    <property type="match status" value="1"/>
</dbReference>
<evidence type="ECO:0000259" key="7">
    <source>
        <dbReference type="Pfam" id="PF25989"/>
    </source>
</evidence>
<dbReference type="Gene3D" id="2.40.30.170">
    <property type="match status" value="1"/>
</dbReference>
<feature type="domain" description="CzcB-like barrel-sandwich hybrid" evidence="6">
    <location>
        <begin position="85"/>
        <end position="229"/>
    </location>
</feature>
<dbReference type="Pfam" id="PF25989">
    <property type="entry name" value="YknX_C"/>
    <property type="match status" value="1"/>
</dbReference>
<comment type="similarity">
    <text evidence="1">Belongs to the membrane fusion protein (MFP) (TC 8.A.1) family.</text>
</comment>
<keyword evidence="9" id="KW-1185">Reference proteome</keyword>
<dbReference type="PANTHER" id="PTHR30469">
    <property type="entry name" value="MULTIDRUG RESISTANCE PROTEIN MDTA"/>
    <property type="match status" value="1"/>
</dbReference>
<sequence>MESKPSSLESLRIDRSQTPLKSSSGKAWWVILTVILLAAGAFFWTKRPQAVAVKTAPARVQQGTGGSSAKTLLNATGYVTTRLDATVSSKVTGKVAEILVEEGMKVEKGQVLARLDDSNVQTALRLAEARLESSKRALEEAEPALAYAEAELNRLRGLEQTRAVSKTDYERAEAEARGRRAGLERLRSEVTVSERQVDDWKQQLDDTIIRAPFAGVVTTKDSQPGEMISPISAGGGFTRTGICTLVDMKSLEIEVDVGESFINRVKSGQPVEATLDAYPSWKIPCKVIAIIPTADRQKATVKVRVGFDQLDPRILPQMGVKVAFQSDEAPEPVAANAVLVPKDAVAKSSAGKDIIWVVREDKVERRAVTLGPEQGGDLVVKAGVSSGDAVVLNPPSTLEDGAKVTLEKSR</sequence>
<dbReference type="EMBL" id="JAPDDR010000008">
    <property type="protein sequence ID" value="MCW1915183.1"/>
    <property type="molecule type" value="Genomic_DNA"/>
</dbReference>
<keyword evidence="4" id="KW-0472">Membrane</keyword>
<dbReference type="InterPro" id="IPR058792">
    <property type="entry name" value="Beta-barrel_RND_2"/>
</dbReference>